<keyword evidence="4 10" id="KW-0963">Cytoplasm</keyword>
<dbReference type="Gene3D" id="1.10.287.1080">
    <property type="entry name" value="MazG-like"/>
    <property type="match status" value="1"/>
</dbReference>
<dbReference type="InterPro" id="IPR008179">
    <property type="entry name" value="HisE"/>
</dbReference>
<evidence type="ECO:0000256" key="9">
    <source>
        <dbReference type="ARBA" id="ARBA00023102"/>
    </source>
</evidence>
<dbReference type="GO" id="GO:0005737">
    <property type="term" value="C:cytoplasm"/>
    <property type="evidence" value="ECO:0007669"/>
    <property type="project" value="UniProtKB-SubCell"/>
</dbReference>
<evidence type="ECO:0000313" key="12">
    <source>
        <dbReference type="Proteomes" id="UP000198814"/>
    </source>
</evidence>
<dbReference type="PANTHER" id="PTHR42945">
    <property type="entry name" value="HISTIDINE BIOSYNTHESIS BIFUNCTIONAL PROTEIN"/>
    <property type="match status" value="1"/>
</dbReference>
<keyword evidence="12" id="KW-1185">Reference proteome</keyword>
<dbReference type="GO" id="GO:0004636">
    <property type="term" value="F:phosphoribosyl-ATP diphosphatase activity"/>
    <property type="evidence" value="ECO:0007669"/>
    <property type="project" value="UniProtKB-UniRule"/>
</dbReference>
<accession>A0A1H8QQ71</accession>
<evidence type="ECO:0000256" key="5">
    <source>
        <dbReference type="ARBA" id="ARBA00022605"/>
    </source>
</evidence>
<dbReference type="OrthoDB" id="9814738at2"/>
<evidence type="ECO:0000256" key="6">
    <source>
        <dbReference type="ARBA" id="ARBA00022741"/>
    </source>
</evidence>
<name>A0A1H8QQ71_9PROT</name>
<dbReference type="InterPro" id="IPR021130">
    <property type="entry name" value="PRib-ATP_PPHydrolase-like"/>
</dbReference>
<comment type="pathway">
    <text evidence="3 10">Amino-acid biosynthesis; L-histidine biosynthesis; L-histidine from 5-phospho-alpha-D-ribose 1-diphosphate: step 2/9.</text>
</comment>
<reference evidence="12" key="1">
    <citation type="submission" date="2016-10" db="EMBL/GenBank/DDBJ databases">
        <authorList>
            <person name="Varghese N."/>
            <person name="Submissions S."/>
        </authorList>
    </citation>
    <scope>NUCLEOTIDE SEQUENCE [LARGE SCALE GENOMIC DNA]</scope>
    <source>
        <strain evidence="12">Nm76</strain>
    </source>
</reference>
<dbReference type="Proteomes" id="UP000198814">
    <property type="component" value="Unassembled WGS sequence"/>
</dbReference>
<dbReference type="AlphaFoldDB" id="A0A1H8QQ71"/>
<dbReference type="STRING" id="42354.SAMN05216333_11259"/>
<evidence type="ECO:0000256" key="8">
    <source>
        <dbReference type="ARBA" id="ARBA00022840"/>
    </source>
</evidence>
<dbReference type="UniPathway" id="UPA00031">
    <property type="reaction ID" value="UER00007"/>
</dbReference>
<proteinExistence type="inferred from homology"/>
<keyword evidence="9 10" id="KW-0368">Histidine biosynthesis</keyword>
<keyword evidence="7 10" id="KW-0378">Hydrolase</keyword>
<evidence type="ECO:0000256" key="1">
    <source>
        <dbReference type="ARBA" id="ARBA00001460"/>
    </source>
</evidence>
<dbReference type="SUPFAM" id="SSF101386">
    <property type="entry name" value="all-alpha NTP pyrophosphatases"/>
    <property type="match status" value="1"/>
</dbReference>
<dbReference type="CDD" id="cd11534">
    <property type="entry name" value="NTP-PPase_HisIE_like"/>
    <property type="match status" value="1"/>
</dbReference>
<protein>
    <recommendedName>
        <fullName evidence="10">Phosphoribosyl-ATP pyrophosphatase</fullName>
        <shortName evidence="10">PRA-PH</shortName>
        <ecNumber evidence="10">3.6.1.31</ecNumber>
    </recommendedName>
</protein>
<dbReference type="Pfam" id="PF01503">
    <property type="entry name" value="PRA-PH"/>
    <property type="match status" value="1"/>
</dbReference>
<keyword evidence="8 10" id="KW-0067">ATP-binding</keyword>
<evidence type="ECO:0000256" key="4">
    <source>
        <dbReference type="ARBA" id="ARBA00022490"/>
    </source>
</evidence>
<evidence type="ECO:0000256" key="2">
    <source>
        <dbReference type="ARBA" id="ARBA00004496"/>
    </source>
</evidence>
<dbReference type="HAMAP" id="MF_01020">
    <property type="entry name" value="HisE"/>
    <property type="match status" value="1"/>
</dbReference>
<dbReference type="NCBIfam" id="NF001611">
    <property type="entry name" value="PRK00400.1-3"/>
    <property type="match status" value="1"/>
</dbReference>
<comment type="catalytic activity">
    <reaction evidence="1 10">
        <text>1-(5-phospho-beta-D-ribosyl)-ATP + H2O = 1-(5-phospho-beta-D-ribosyl)-5'-AMP + diphosphate + H(+)</text>
        <dbReference type="Rhea" id="RHEA:22828"/>
        <dbReference type="ChEBI" id="CHEBI:15377"/>
        <dbReference type="ChEBI" id="CHEBI:15378"/>
        <dbReference type="ChEBI" id="CHEBI:33019"/>
        <dbReference type="ChEBI" id="CHEBI:59457"/>
        <dbReference type="ChEBI" id="CHEBI:73183"/>
        <dbReference type="EC" id="3.6.1.31"/>
    </reaction>
</comment>
<dbReference type="PANTHER" id="PTHR42945:SF9">
    <property type="entry name" value="HISTIDINE BIOSYNTHESIS BIFUNCTIONAL PROTEIN HISIE"/>
    <property type="match status" value="1"/>
</dbReference>
<gene>
    <name evidence="10" type="primary">hisE</name>
    <name evidence="11" type="ORF">SAMN05216333_11259</name>
</gene>
<evidence type="ECO:0000313" key="11">
    <source>
        <dbReference type="EMBL" id="SEO56141.1"/>
    </source>
</evidence>
<evidence type="ECO:0000256" key="3">
    <source>
        <dbReference type="ARBA" id="ARBA00005204"/>
    </source>
</evidence>
<dbReference type="RefSeq" id="WP_090319032.1">
    <property type="nucleotide sequence ID" value="NZ_FNOE01000012.1"/>
</dbReference>
<dbReference type="NCBIfam" id="TIGR03188">
    <property type="entry name" value="histidine_hisI"/>
    <property type="match status" value="1"/>
</dbReference>
<evidence type="ECO:0000256" key="10">
    <source>
        <dbReference type="HAMAP-Rule" id="MF_01020"/>
    </source>
</evidence>
<dbReference type="EMBL" id="FODO01000012">
    <property type="protein sequence ID" value="SEO56141.1"/>
    <property type="molecule type" value="Genomic_DNA"/>
</dbReference>
<sequence>MTDINILRRLAETIEARKSADANSSYVAKLLHGGQDKILKKIAEESAETLMASKDGNTDQVVYETADLWFHCLILLAHHGLTPDDVLRELERREGVSGIVEKASRKSD</sequence>
<evidence type="ECO:0000256" key="7">
    <source>
        <dbReference type="ARBA" id="ARBA00022801"/>
    </source>
</evidence>
<keyword evidence="6 10" id="KW-0547">Nucleotide-binding</keyword>
<comment type="subcellular location">
    <subcellularLocation>
        <location evidence="2 10">Cytoplasm</location>
    </subcellularLocation>
</comment>
<keyword evidence="5 10" id="KW-0028">Amino-acid biosynthesis</keyword>
<comment type="similarity">
    <text evidence="10">Belongs to the PRA-PH family.</text>
</comment>
<dbReference type="EC" id="3.6.1.31" evidence="10"/>
<dbReference type="GO" id="GO:0000105">
    <property type="term" value="P:L-histidine biosynthetic process"/>
    <property type="evidence" value="ECO:0007669"/>
    <property type="project" value="UniProtKB-UniRule"/>
</dbReference>
<organism evidence="11 12">
    <name type="scientific">Nitrosomonas oligotropha</name>
    <dbReference type="NCBI Taxonomy" id="42354"/>
    <lineage>
        <taxon>Bacteria</taxon>
        <taxon>Pseudomonadati</taxon>
        <taxon>Pseudomonadota</taxon>
        <taxon>Betaproteobacteria</taxon>
        <taxon>Nitrosomonadales</taxon>
        <taxon>Nitrosomonadaceae</taxon>
        <taxon>Nitrosomonas</taxon>
    </lineage>
</organism>
<dbReference type="GO" id="GO:0005524">
    <property type="term" value="F:ATP binding"/>
    <property type="evidence" value="ECO:0007669"/>
    <property type="project" value="UniProtKB-KW"/>
</dbReference>